<proteinExistence type="predicted"/>
<reference evidence="4 5" key="2">
    <citation type="journal article" date="2012" name="Open Biol.">
        <title>Characteristics of nucleosomes and linker DNA regions on the genome of the basidiomycete Mixia osmundae revealed by mono- and dinucleosome mapping.</title>
        <authorList>
            <person name="Nishida H."/>
            <person name="Kondo S."/>
            <person name="Matsumoto T."/>
            <person name="Suzuki Y."/>
            <person name="Yoshikawa H."/>
            <person name="Taylor T.D."/>
            <person name="Sugiyama J."/>
        </authorList>
    </citation>
    <scope>NUCLEOTIDE SEQUENCE [LARGE SCALE GENOMIC DNA]</scope>
    <source>
        <strain evidence="5">CBS 9802 / IAM 14324 / JCM 22182 / KY 12970</strain>
    </source>
</reference>
<dbReference type="PROSITE" id="PS00636">
    <property type="entry name" value="DNAJ_1"/>
    <property type="match status" value="1"/>
</dbReference>
<dbReference type="CDD" id="cd06257">
    <property type="entry name" value="DnaJ"/>
    <property type="match status" value="1"/>
</dbReference>
<feature type="domain" description="J" evidence="3">
    <location>
        <begin position="61"/>
        <end position="124"/>
    </location>
</feature>
<dbReference type="AlphaFoldDB" id="G7EAQ9"/>
<protein>
    <recommendedName>
        <fullName evidence="3">J domain-containing protein</fullName>
    </recommendedName>
</protein>
<dbReference type="EMBL" id="BABT02000243">
    <property type="protein sequence ID" value="GAA99919.1"/>
    <property type="molecule type" value="Genomic_DNA"/>
</dbReference>
<gene>
    <name evidence="4" type="primary">Mo06622</name>
    <name evidence="4" type="ORF">E5Q_06622</name>
</gene>
<dbReference type="PANTHER" id="PTHR44145">
    <property type="entry name" value="DNAJ HOMOLOG SUBFAMILY A MEMBER 3, MITOCHONDRIAL"/>
    <property type="match status" value="1"/>
</dbReference>
<feature type="compositionally biased region" description="Basic and acidic residues" evidence="2">
    <location>
        <begin position="209"/>
        <end position="220"/>
    </location>
</feature>
<name>G7EAQ9_MIXOS</name>
<sequence length="306" mass="33596">MSLLASASLYRASAGQIGIRWTVHFSPAAPDELARSRATAARKAQRQSRQFGFRAGPVCRDHYQTLGIPRSASKSQIKAQFYKLAKAAHPDTGAQSSADRFKNISAAYAILGDNAARSKYDQTLDSPGAHTRQGSSYAPGTSSDWQAHDPSANMARRARANYAWQHPSRQRNQAGESSYTRRDPFASNPGAFNDAASHQAHWARMAAQEARRQAAADHHATMGGRQRAQRHYGMSHEKAEEEQRLLNDSGLWRYLQVVAIFVIVGFAGSGFKVASSDAVDGWQPVRETRRRACPSGVDRPQTVDSD</sequence>
<comment type="caution">
    <text evidence="4">The sequence shown here is derived from an EMBL/GenBank/DDBJ whole genome shotgun (WGS) entry which is preliminary data.</text>
</comment>
<evidence type="ECO:0000256" key="1">
    <source>
        <dbReference type="ARBA" id="ARBA00023186"/>
    </source>
</evidence>
<evidence type="ECO:0000256" key="2">
    <source>
        <dbReference type="SAM" id="MobiDB-lite"/>
    </source>
</evidence>
<dbReference type="OrthoDB" id="445556at2759"/>
<dbReference type="InterPro" id="IPR018253">
    <property type="entry name" value="DnaJ_domain_CS"/>
</dbReference>
<dbReference type="Pfam" id="PF00226">
    <property type="entry name" value="DnaJ"/>
    <property type="match status" value="1"/>
</dbReference>
<feature type="region of interest" description="Disordered" evidence="2">
    <location>
        <begin position="121"/>
        <end position="236"/>
    </location>
</feature>
<dbReference type="OMA" id="RANYAWQ"/>
<keyword evidence="5" id="KW-1185">Reference proteome</keyword>
<feature type="region of interest" description="Disordered" evidence="2">
    <location>
        <begin position="286"/>
        <end position="306"/>
    </location>
</feature>
<dbReference type="SMART" id="SM00271">
    <property type="entry name" value="DnaJ"/>
    <property type="match status" value="1"/>
</dbReference>
<dbReference type="HOGENOM" id="CLU_084536_1_0_1"/>
<organism evidence="4 5">
    <name type="scientific">Mixia osmundae (strain CBS 9802 / IAM 14324 / JCM 22182 / KY 12970)</name>
    <dbReference type="NCBI Taxonomy" id="764103"/>
    <lineage>
        <taxon>Eukaryota</taxon>
        <taxon>Fungi</taxon>
        <taxon>Dikarya</taxon>
        <taxon>Basidiomycota</taxon>
        <taxon>Pucciniomycotina</taxon>
        <taxon>Mixiomycetes</taxon>
        <taxon>Mixiales</taxon>
        <taxon>Mixiaceae</taxon>
        <taxon>Mixia</taxon>
    </lineage>
</organism>
<evidence type="ECO:0000313" key="5">
    <source>
        <dbReference type="Proteomes" id="UP000009131"/>
    </source>
</evidence>
<evidence type="ECO:0000259" key="3">
    <source>
        <dbReference type="PROSITE" id="PS50076"/>
    </source>
</evidence>
<dbReference type="PRINTS" id="PR00625">
    <property type="entry name" value="JDOMAIN"/>
</dbReference>
<dbReference type="InterPro" id="IPR001623">
    <property type="entry name" value="DnaJ_domain"/>
</dbReference>
<dbReference type="InParanoid" id="G7EAQ9"/>
<dbReference type="RefSeq" id="XP_014569045.1">
    <property type="nucleotide sequence ID" value="XM_014713559.1"/>
</dbReference>
<accession>G7EAQ9</accession>
<dbReference type="STRING" id="764103.G7EAQ9"/>
<dbReference type="Proteomes" id="UP000009131">
    <property type="component" value="Unassembled WGS sequence"/>
</dbReference>
<dbReference type="InterPro" id="IPR036869">
    <property type="entry name" value="J_dom_sf"/>
</dbReference>
<dbReference type="PROSITE" id="PS50076">
    <property type="entry name" value="DNAJ_2"/>
    <property type="match status" value="1"/>
</dbReference>
<evidence type="ECO:0000313" key="4">
    <source>
        <dbReference type="EMBL" id="GAA99919.1"/>
    </source>
</evidence>
<dbReference type="SUPFAM" id="SSF46565">
    <property type="entry name" value="Chaperone J-domain"/>
    <property type="match status" value="1"/>
</dbReference>
<reference evidence="4 5" key="1">
    <citation type="journal article" date="2011" name="J. Gen. Appl. Microbiol.">
        <title>Draft genome sequencing of the enigmatic basidiomycete Mixia osmundae.</title>
        <authorList>
            <person name="Nishida H."/>
            <person name="Nagatsuka Y."/>
            <person name="Sugiyama J."/>
        </authorList>
    </citation>
    <scope>NUCLEOTIDE SEQUENCE [LARGE SCALE GENOMIC DNA]</scope>
    <source>
        <strain evidence="5">CBS 9802 / IAM 14324 / JCM 22182 / KY 12970</strain>
    </source>
</reference>
<dbReference type="InterPro" id="IPR051938">
    <property type="entry name" value="Apopto_cytoskel_mod"/>
</dbReference>
<dbReference type="eggNOG" id="KOG0715">
    <property type="taxonomic scope" value="Eukaryota"/>
</dbReference>
<feature type="compositionally biased region" description="Polar residues" evidence="2">
    <location>
        <begin position="132"/>
        <end position="145"/>
    </location>
</feature>
<dbReference type="PANTHER" id="PTHR44145:SF3">
    <property type="entry name" value="DNAJ HOMOLOG SUBFAMILY A MEMBER 3, MITOCHONDRIAL"/>
    <property type="match status" value="1"/>
</dbReference>
<keyword evidence="1" id="KW-0143">Chaperone</keyword>
<dbReference type="Gene3D" id="1.10.287.110">
    <property type="entry name" value="DnaJ domain"/>
    <property type="match status" value="1"/>
</dbReference>